<dbReference type="InterPro" id="IPR027944">
    <property type="entry name" value="SEO_C"/>
</dbReference>
<evidence type="ECO:0008006" key="6">
    <source>
        <dbReference type="Google" id="ProtNLM"/>
    </source>
</evidence>
<evidence type="ECO:0000313" key="4">
    <source>
        <dbReference type="EMBL" id="KAL0014442.1"/>
    </source>
</evidence>
<feature type="compositionally biased region" description="Low complexity" evidence="1">
    <location>
        <begin position="34"/>
        <end position="47"/>
    </location>
</feature>
<keyword evidence="5" id="KW-1185">Reference proteome</keyword>
<protein>
    <recommendedName>
        <fullName evidence="6">Protein SIEVE ELEMENT OCCLUSION B-like</fullName>
    </recommendedName>
</protein>
<gene>
    <name evidence="4" type="ORF">SO802_001511</name>
</gene>
<dbReference type="Proteomes" id="UP001459277">
    <property type="component" value="Unassembled WGS sequence"/>
</dbReference>
<feature type="compositionally biased region" description="Polar residues" evidence="1">
    <location>
        <begin position="48"/>
        <end position="117"/>
    </location>
</feature>
<feature type="domain" description="Sieve element occlusion C-terminal" evidence="3">
    <location>
        <begin position="712"/>
        <end position="942"/>
    </location>
</feature>
<reference evidence="4 5" key="1">
    <citation type="submission" date="2024-01" db="EMBL/GenBank/DDBJ databases">
        <title>A telomere-to-telomere, gap-free genome of sweet tea (Lithocarpus litseifolius).</title>
        <authorList>
            <person name="Zhou J."/>
        </authorList>
    </citation>
    <scope>NUCLEOTIDE SEQUENCE [LARGE SCALE GENOMIC DNA]</scope>
    <source>
        <strain evidence="4">Zhou-2022a</strain>
        <tissue evidence="4">Leaf</tissue>
    </source>
</reference>
<evidence type="ECO:0000313" key="5">
    <source>
        <dbReference type="Proteomes" id="UP001459277"/>
    </source>
</evidence>
<sequence length="957" mass="108746">MDTKAVTGPQQKPNATTLAQQPSQASNVLLQANPLLQPGQQLGPLQPTSNLGSLQQTSNPAGTYQQPNPQTNYGYGAVQQPNPQTNYGSLQQQNPQTNYGAVQQPNPQTKQVSFQPSNQQTSLVPYQQPNPQTNLGAWQQPNPQTNLGAWQQPTPQTNLGATWHQPNPLGSMQPSSLLSKLAPNAMNQLIRGDRSMLTLSDDNVLVSHILGSHSPDGRDVDVKPLLRLVEDILRRATLTPDTLLTTGSQTYLDPGFDDKTHHTSFLAMLEALSYTIDRIACELQYKALGSTDAHQTTVAIFNMVSHYGWDAKLVLALAAFGLNYGEFWLLAQIYSTNQLAKAMAILKQVPGIIEHAVPLKPRFDALNDLIRTILEVTWCVIEFRDLPSIYITTDVPALASAMTHIPTAVYWTIRSIVACASQISSFTAIGYEFALSTSEAWELSTLTHKLKTILEHLKKKMDECVRYIGKPVLSCVVEHAMPYIKNEYIKVSYTIAYNWYNTLLHIHGLDIFPLHKIPLIYTEILLFNAEERRDVESYKMLVELFKMIHIDNMRVLKALICPRDDVLALVDGTTKKRVNLDILRRKNVLLLISSLDITQDELSVLEQSYNESRVHEMRVQSPYEVVWIPIVDQLTDAKQRHFEELQNPMTWYSVYHPSIISKASVKFIREEWNFRNKPILVVLDPQGRVVSPNAIHMMWIWGSHAFPFTTLKEETLWREEAWRLELLVDGIDATILNWIKEGKYIFVYGGDDMEWIRKFTKEAKVVAAAARIPLEMVYVGKATKKELVKRVIANIIQEKLSTCWQDPATIWFFWTRLESMLFSKIQLGKDEENDLVMQQIKRVLSFDREGTWAVLSRGSSVLVNEHGNILWSALYEYDQWKENVPLQGFDVAFQNYVATLRGNSHPCCRFEFSHYAGKIPESMKCPECHHYMEKYTTFLCCHDEGIVPSLLALTTKT</sequence>
<dbReference type="PANTHER" id="PTHR33232">
    <property type="entry name" value="PROTEIN SIEVE ELEMENT OCCLUSION B-LIKE"/>
    <property type="match status" value="1"/>
</dbReference>
<dbReference type="GO" id="GO:0010088">
    <property type="term" value="P:phloem development"/>
    <property type="evidence" value="ECO:0007669"/>
    <property type="project" value="InterPro"/>
</dbReference>
<evidence type="ECO:0000259" key="2">
    <source>
        <dbReference type="Pfam" id="PF14576"/>
    </source>
</evidence>
<dbReference type="Pfam" id="PF14577">
    <property type="entry name" value="SEO_C"/>
    <property type="match status" value="1"/>
</dbReference>
<evidence type="ECO:0000259" key="3">
    <source>
        <dbReference type="Pfam" id="PF14577"/>
    </source>
</evidence>
<accession>A0AAW2DV44</accession>
<dbReference type="PANTHER" id="PTHR33232:SF9">
    <property type="entry name" value="PROTEIN SIEVE ELEMENT OCCLUSION B"/>
    <property type="match status" value="1"/>
</dbReference>
<evidence type="ECO:0000256" key="1">
    <source>
        <dbReference type="SAM" id="MobiDB-lite"/>
    </source>
</evidence>
<feature type="domain" description="Sieve element occlusion N-terminal" evidence="2">
    <location>
        <begin position="200"/>
        <end position="470"/>
    </location>
</feature>
<name>A0AAW2DV44_9ROSI</name>
<organism evidence="4 5">
    <name type="scientific">Lithocarpus litseifolius</name>
    <dbReference type="NCBI Taxonomy" id="425828"/>
    <lineage>
        <taxon>Eukaryota</taxon>
        <taxon>Viridiplantae</taxon>
        <taxon>Streptophyta</taxon>
        <taxon>Embryophyta</taxon>
        <taxon>Tracheophyta</taxon>
        <taxon>Spermatophyta</taxon>
        <taxon>Magnoliopsida</taxon>
        <taxon>eudicotyledons</taxon>
        <taxon>Gunneridae</taxon>
        <taxon>Pentapetalae</taxon>
        <taxon>rosids</taxon>
        <taxon>fabids</taxon>
        <taxon>Fagales</taxon>
        <taxon>Fagaceae</taxon>
        <taxon>Lithocarpus</taxon>
    </lineage>
</organism>
<feature type="region of interest" description="Disordered" evidence="1">
    <location>
        <begin position="1"/>
        <end position="117"/>
    </location>
</feature>
<dbReference type="EMBL" id="JAZDWU010000001">
    <property type="protein sequence ID" value="KAL0014442.1"/>
    <property type="molecule type" value="Genomic_DNA"/>
</dbReference>
<dbReference type="InterPro" id="IPR027942">
    <property type="entry name" value="SEO_N"/>
</dbReference>
<feature type="compositionally biased region" description="Polar residues" evidence="1">
    <location>
        <begin position="8"/>
        <end position="30"/>
    </location>
</feature>
<comment type="caution">
    <text evidence="4">The sequence shown here is derived from an EMBL/GenBank/DDBJ whole genome shotgun (WGS) entry which is preliminary data.</text>
</comment>
<dbReference type="Pfam" id="PF14576">
    <property type="entry name" value="SEO_N"/>
    <property type="match status" value="1"/>
</dbReference>
<dbReference type="AlphaFoldDB" id="A0AAW2DV44"/>
<dbReference type="InterPro" id="IPR039299">
    <property type="entry name" value="SEOA"/>
</dbReference>
<proteinExistence type="predicted"/>